<dbReference type="InterPro" id="IPR003018">
    <property type="entry name" value="GAF"/>
</dbReference>
<feature type="domain" description="GAF" evidence="2">
    <location>
        <begin position="16"/>
        <end position="156"/>
    </location>
</feature>
<proteinExistence type="predicted"/>
<gene>
    <name evidence="4" type="ORF">BKA05_000500</name>
</gene>
<dbReference type="Proteomes" id="UP000537326">
    <property type="component" value="Unassembled WGS sequence"/>
</dbReference>
<reference evidence="4 5" key="1">
    <citation type="submission" date="2020-07" db="EMBL/GenBank/DDBJ databases">
        <title>Sequencing the genomes of 1000 actinobacteria strains.</title>
        <authorList>
            <person name="Klenk H.-P."/>
        </authorList>
    </citation>
    <scope>NUCLEOTIDE SEQUENCE [LARGE SCALE GENOMIC DNA]</scope>
    <source>
        <strain evidence="4 5">DSM 18248</strain>
    </source>
</reference>
<dbReference type="InterPro" id="IPR029016">
    <property type="entry name" value="GAF-like_dom_sf"/>
</dbReference>
<dbReference type="GO" id="GO:0004674">
    <property type="term" value="F:protein serine/threonine kinase activity"/>
    <property type="evidence" value="ECO:0007669"/>
    <property type="project" value="UniProtKB-KW"/>
</dbReference>
<dbReference type="CDD" id="cd16936">
    <property type="entry name" value="HATPase_RsbW-like"/>
    <property type="match status" value="1"/>
</dbReference>
<protein>
    <submittedName>
        <fullName evidence="4">Anti-sigma regulatory factor (Ser/Thr protein kinase)</fullName>
    </submittedName>
</protein>
<dbReference type="Gene3D" id="3.30.450.40">
    <property type="match status" value="1"/>
</dbReference>
<dbReference type="InterPro" id="IPR050267">
    <property type="entry name" value="Anti-sigma-factor_SerPK"/>
</dbReference>
<evidence type="ECO:0000313" key="4">
    <source>
        <dbReference type="EMBL" id="NYI08985.1"/>
    </source>
</evidence>
<feature type="domain" description="Histidine kinase/HSP90-like ATPase" evidence="3">
    <location>
        <begin position="195"/>
        <end position="307"/>
    </location>
</feature>
<dbReference type="SUPFAM" id="SSF55781">
    <property type="entry name" value="GAF domain-like"/>
    <property type="match status" value="1"/>
</dbReference>
<name>A0A7Y9YB83_9ACTN</name>
<keyword evidence="1" id="KW-0723">Serine/threonine-protein kinase</keyword>
<keyword evidence="1" id="KW-0808">Transferase</keyword>
<dbReference type="Gene3D" id="3.30.565.10">
    <property type="entry name" value="Histidine kinase-like ATPase, C-terminal domain"/>
    <property type="match status" value="1"/>
</dbReference>
<organism evidence="4 5">
    <name type="scientific">Nocardioides marinus</name>
    <dbReference type="NCBI Taxonomy" id="374514"/>
    <lineage>
        <taxon>Bacteria</taxon>
        <taxon>Bacillati</taxon>
        <taxon>Actinomycetota</taxon>
        <taxon>Actinomycetes</taxon>
        <taxon>Propionibacteriales</taxon>
        <taxon>Nocardioidaceae</taxon>
        <taxon>Nocardioides</taxon>
    </lineage>
</organism>
<evidence type="ECO:0000259" key="2">
    <source>
        <dbReference type="Pfam" id="PF13185"/>
    </source>
</evidence>
<dbReference type="AlphaFoldDB" id="A0A7Y9YB83"/>
<dbReference type="PANTHER" id="PTHR35526:SF3">
    <property type="entry name" value="ANTI-SIGMA-F FACTOR RSBW"/>
    <property type="match status" value="1"/>
</dbReference>
<sequence>MPMTHLEAEVERAVLVDDVVRAVVADLLTLPDVARVAVALTEGGGRRLRFTSATRGGDQASDLDWCHIDAYDDVPLNDVVRTGRPILAALSTLEERWPWLAQREGEAGHVAAAVVPMLGTSMRLGGLFLLYDRPQTFGPEQRELLEGLARRTVAALHEVSARRAGPVDDSLEEVLDASPAVETTGRTATLRLLPEPTAPREARAFLAAELRTWGVADDVVDTAQLCLSEIVTNAVHHARTVADLRVSVEEGVLTVVVRDFGAGGQVVAPVGGEDPLVVFGRGLMLVEAMTDRWGSEHDPGGTTVWFSIDLAPHDAG</sequence>
<evidence type="ECO:0000256" key="1">
    <source>
        <dbReference type="ARBA" id="ARBA00022527"/>
    </source>
</evidence>
<dbReference type="InterPro" id="IPR036890">
    <property type="entry name" value="HATPase_C_sf"/>
</dbReference>
<dbReference type="Pfam" id="PF13185">
    <property type="entry name" value="GAF_2"/>
    <property type="match status" value="1"/>
</dbReference>
<keyword evidence="5" id="KW-1185">Reference proteome</keyword>
<dbReference type="Pfam" id="PF13581">
    <property type="entry name" value="HATPase_c_2"/>
    <property type="match status" value="1"/>
</dbReference>
<evidence type="ECO:0000313" key="5">
    <source>
        <dbReference type="Proteomes" id="UP000537326"/>
    </source>
</evidence>
<dbReference type="SUPFAM" id="SSF55874">
    <property type="entry name" value="ATPase domain of HSP90 chaperone/DNA topoisomerase II/histidine kinase"/>
    <property type="match status" value="1"/>
</dbReference>
<comment type="caution">
    <text evidence="4">The sequence shown here is derived from an EMBL/GenBank/DDBJ whole genome shotgun (WGS) entry which is preliminary data.</text>
</comment>
<keyword evidence="1" id="KW-0418">Kinase</keyword>
<accession>A0A7Y9YB83</accession>
<evidence type="ECO:0000259" key="3">
    <source>
        <dbReference type="Pfam" id="PF13581"/>
    </source>
</evidence>
<dbReference type="EMBL" id="JACBZI010000001">
    <property type="protein sequence ID" value="NYI08985.1"/>
    <property type="molecule type" value="Genomic_DNA"/>
</dbReference>
<dbReference type="PANTHER" id="PTHR35526">
    <property type="entry name" value="ANTI-SIGMA-F FACTOR RSBW-RELATED"/>
    <property type="match status" value="1"/>
</dbReference>
<dbReference type="InterPro" id="IPR003594">
    <property type="entry name" value="HATPase_dom"/>
</dbReference>